<dbReference type="Pfam" id="PF12724">
    <property type="entry name" value="Flavodoxin_5"/>
    <property type="match status" value="1"/>
</dbReference>
<dbReference type="Gene3D" id="3.40.50.360">
    <property type="match status" value="1"/>
</dbReference>
<dbReference type="InterPro" id="IPR052200">
    <property type="entry name" value="Protoporphyrinogen_IX_DH"/>
</dbReference>
<dbReference type="PATRIC" id="fig|1441730.3.peg.2338"/>
<dbReference type="PANTHER" id="PTHR38030">
    <property type="entry name" value="PROTOPORPHYRINOGEN IX DEHYDROGENASE [MENAQUINONE]"/>
    <property type="match status" value="1"/>
</dbReference>
<dbReference type="AlphaFoldDB" id="A0A0V9UKC2"/>
<feature type="domain" description="Flavodoxin" evidence="1">
    <location>
        <begin position="4"/>
        <end position="142"/>
    </location>
</feature>
<accession>A0A0V9UKC2</accession>
<evidence type="ECO:0000313" key="3">
    <source>
        <dbReference type="Proteomes" id="UP000053060"/>
    </source>
</evidence>
<evidence type="ECO:0000259" key="1">
    <source>
        <dbReference type="Pfam" id="PF12724"/>
    </source>
</evidence>
<dbReference type="PANTHER" id="PTHR38030:SF2">
    <property type="entry name" value="PROTOPORPHYRINOGEN IX DEHYDROGENASE [QUINONE]"/>
    <property type="match status" value="1"/>
</dbReference>
<dbReference type="EMBL" id="AZXY01000005">
    <property type="protein sequence ID" value="KSZ58470.1"/>
    <property type="molecule type" value="Genomic_DNA"/>
</dbReference>
<sequence>MKVLVSVASRHGSTAEIATALAAAMRHHGAQVDVNAPEHVDEVDAYDVVVLGSAVYRSRWLRSAREFSDRHAAELRERDVYLFSSGPVASGGRSVNTCYDACAVAERIEAVEHRTFPGKLDPAVLGTGERMVVRMVGAPSGDFRDWDAIGAWGARIVARTTARERDLDGVGSAPARRGARR</sequence>
<evidence type="ECO:0000313" key="2">
    <source>
        <dbReference type="EMBL" id="KSZ58470.1"/>
    </source>
</evidence>
<comment type="caution">
    <text evidence="2">The sequence shown here is derived from an EMBL/GenBank/DDBJ whole genome shotgun (WGS) entry which is preliminary data.</text>
</comment>
<dbReference type="InterPro" id="IPR029039">
    <property type="entry name" value="Flavoprotein-like_sf"/>
</dbReference>
<dbReference type="GO" id="GO:0006783">
    <property type="term" value="P:heme biosynthetic process"/>
    <property type="evidence" value="ECO:0007669"/>
    <property type="project" value="TreeGrafter"/>
</dbReference>
<dbReference type="GO" id="GO:0010181">
    <property type="term" value="F:FMN binding"/>
    <property type="evidence" value="ECO:0007669"/>
    <property type="project" value="TreeGrafter"/>
</dbReference>
<organism evidence="2 3">
    <name type="scientific">Rhodococcus pyridinivorans KG-16</name>
    <dbReference type="NCBI Taxonomy" id="1441730"/>
    <lineage>
        <taxon>Bacteria</taxon>
        <taxon>Bacillati</taxon>
        <taxon>Actinomycetota</taxon>
        <taxon>Actinomycetes</taxon>
        <taxon>Mycobacteriales</taxon>
        <taxon>Nocardiaceae</taxon>
        <taxon>Rhodococcus</taxon>
    </lineage>
</organism>
<name>A0A0V9UKC2_9NOCA</name>
<dbReference type="SUPFAM" id="SSF52218">
    <property type="entry name" value="Flavoproteins"/>
    <property type="match status" value="1"/>
</dbReference>
<gene>
    <name evidence="2" type="ORF">Z045_11240</name>
</gene>
<dbReference type="RefSeq" id="WP_060651942.1">
    <property type="nucleotide sequence ID" value="NZ_AZXY01000005.1"/>
</dbReference>
<dbReference type="InterPro" id="IPR026816">
    <property type="entry name" value="Flavodoxin_dom"/>
</dbReference>
<reference evidence="3" key="1">
    <citation type="submission" date="2015-01" db="EMBL/GenBank/DDBJ databases">
        <title>Draft genome sequence of Rhodococcus pyridinivorans strain KG-16, a hydrocarbon-degrading bacterium.</title>
        <authorList>
            <person name="Aggarwal R.K."/>
            <person name="Dawar C."/>
        </authorList>
    </citation>
    <scope>NUCLEOTIDE SEQUENCE [LARGE SCALE GENOMIC DNA]</scope>
    <source>
        <strain evidence="3">KG-16</strain>
    </source>
</reference>
<proteinExistence type="predicted"/>
<protein>
    <submittedName>
        <fullName evidence="2">Flavodoxin</fullName>
    </submittedName>
</protein>
<reference evidence="2 3" key="2">
    <citation type="journal article" date="2016" name="Genome Announc.">
        <title>Draft Genome Sequence of a Versatile Hydrocarbon-Degrading Bacterium, Rhodococcus pyridinivorans Strain KG-16, Collected from Oil Fields in India.</title>
        <authorList>
            <person name="Aggarwal R.K."/>
            <person name="Dawar C."/>
            <person name="Phanindranath R."/>
            <person name="Mutnuri L."/>
            <person name="Dayal A.M."/>
        </authorList>
    </citation>
    <scope>NUCLEOTIDE SEQUENCE [LARGE SCALE GENOMIC DNA]</scope>
    <source>
        <strain evidence="2 3">KG-16</strain>
    </source>
</reference>
<dbReference type="Proteomes" id="UP000053060">
    <property type="component" value="Unassembled WGS sequence"/>
</dbReference>
<dbReference type="GO" id="GO:0070819">
    <property type="term" value="F:menaquinone-dependent protoporphyrinogen oxidase activity"/>
    <property type="evidence" value="ECO:0007669"/>
    <property type="project" value="TreeGrafter"/>
</dbReference>